<reference evidence="10" key="1">
    <citation type="submission" date="2025-08" db="UniProtKB">
        <authorList>
            <consortium name="RefSeq"/>
        </authorList>
    </citation>
    <scope>IDENTIFICATION</scope>
    <source>
        <tissue evidence="10">Fruit stalk</tissue>
    </source>
</reference>
<feature type="domain" description="PI3K/PI4K catalytic" evidence="8">
    <location>
        <begin position="103"/>
        <end position="397"/>
    </location>
</feature>
<keyword evidence="3" id="KW-0808">Transferase</keyword>
<dbReference type="Pfam" id="PF00454">
    <property type="entry name" value="PI3_PI4_kinase"/>
    <property type="match status" value="1"/>
</dbReference>
<keyword evidence="9" id="KW-1185">Reference proteome</keyword>
<dbReference type="RefSeq" id="XP_022744329.1">
    <property type="nucleotide sequence ID" value="XM_022888594.1"/>
</dbReference>
<accession>A0A6P5YUX1</accession>
<dbReference type="Proteomes" id="UP000515121">
    <property type="component" value="Unplaced"/>
</dbReference>
<dbReference type="PANTHER" id="PTHR45800:SF21">
    <property type="entry name" value="PHOSPHATIDYLINOSITOL 4-KINASE GAMMA 8"/>
    <property type="match status" value="1"/>
</dbReference>
<dbReference type="PROSITE" id="PS50290">
    <property type="entry name" value="PI3_4_KINASE_3"/>
    <property type="match status" value="1"/>
</dbReference>
<dbReference type="PANTHER" id="PTHR45800">
    <property type="entry name" value="PHOSPHATIDYLINOSITOL 4-KINASE GAMMA"/>
    <property type="match status" value="1"/>
</dbReference>
<evidence type="ECO:0000256" key="4">
    <source>
        <dbReference type="ARBA" id="ARBA00022741"/>
    </source>
</evidence>
<sequence>MAVAVDQHHGFKPFNRSQRCRLQSFTHLEYNLLEVSHRNLAHSIKQVFEVANFHRSVSTPCLSFATNVEEEFDTHPRIEIIGGRRAPRVAALVVEVAIAIASGVAPMPVSNGLGGAYFFHNQSGEIIAVAKPIDEEPLAFNNPKGFGGLTLGQPGIKRSIRVGETGIRELAAYLLDHGGFAGVPATGLVKISHVAFHVNEATAVTATPYKIASLQNFVSHDFDAGELGPSSFSVASVHRIGILDLRILNLDRHAGNIIVKKNEQHENYAIGAIELVPIDHGLCLPECLDDPYFEWLYWPQASIPFSELEIEYISNLDPNKDAELLRTELPSLRESSIRVLILCTIFLKQAASVGLCLADIGAMMSREFRGDEENSSILETLCAKAKASVFNTLEADDDDDMDNYDKIEVDDDVEDFEFVSNEVADLPKLLQSHSNLSKLTKSLKVSSVRSMPGLHGALLSPLYEEIDNDNSNCDTENVAKNGDDDNKISSSDGDSKAAGGLVKSMSFSVQNSNYESGGISFENMSEDEWEMFLECFEKLLPQVFEGFKFMSAKQRLGSSCKF</sequence>
<dbReference type="InterPro" id="IPR044571">
    <property type="entry name" value="P4KG1-8"/>
</dbReference>
<evidence type="ECO:0000256" key="6">
    <source>
        <dbReference type="ARBA" id="ARBA00022840"/>
    </source>
</evidence>
<dbReference type="AlphaFoldDB" id="A0A6P5YUX1"/>
<evidence type="ECO:0000313" key="10">
    <source>
        <dbReference type="RefSeq" id="XP_022744329.1"/>
    </source>
</evidence>
<organism evidence="9 10">
    <name type="scientific">Durio zibethinus</name>
    <name type="common">Durian</name>
    <dbReference type="NCBI Taxonomy" id="66656"/>
    <lineage>
        <taxon>Eukaryota</taxon>
        <taxon>Viridiplantae</taxon>
        <taxon>Streptophyta</taxon>
        <taxon>Embryophyta</taxon>
        <taxon>Tracheophyta</taxon>
        <taxon>Spermatophyta</taxon>
        <taxon>Magnoliopsida</taxon>
        <taxon>eudicotyledons</taxon>
        <taxon>Gunneridae</taxon>
        <taxon>Pentapetalae</taxon>
        <taxon>rosids</taxon>
        <taxon>malvids</taxon>
        <taxon>Malvales</taxon>
        <taxon>Malvaceae</taxon>
        <taxon>Helicteroideae</taxon>
        <taxon>Durio</taxon>
    </lineage>
</organism>
<dbReference type="OrthoDB" id="5839at2759"/>
<evidence type="ECO:0000313" key="9">
    <source>
        <dbReference type="Proteomes" id="UP000515121"/>
    </source>
</evidence>
<evidence type="ECO:0000259" key="8">
    <source>
        <dbReference type="PROSITE" id="PS50290"/>
    </source>
</evidence>
<gene>
    <name evidence="10" type="primary">LOC111295201</name>
</gene>
<protein>
    <recommendedName>
        <fullName evidence="2">1-phosphatidylinositol 4-kinase</fullName>
        <ecNumber evidence="2">2.7.1.67</ecNumber>
    </recommendedName>
</protein>
<evidence type="ECO:0000256" key="2">
    <source>
        <dbReference type="ARBA" id="ARBA00012169"/>
    </source>
</evidence>
<keyword evidence="4" id="KW-0547">Nucleotide-binding</keyword>
<proteinExistence type="inferred from homology"/>
<evidence type="ECO:0000256" key="1">
    <source>
        <dbReference type="ARBA" id="ARBA00008941"/>
    </source>
</evidence>
<dbReference type="KEGG" id="dzi:111295201"/>
<evidence type="ECO:0000256" key="5">
    <source>
        <dbReference type="ARBA" id="ARBA00022777"/>
    </source>
</evidence>
<comment type="similarity">
    <text evidence="1">Belongs to the PI3/PI4-kinase family. Type II PI4K subfamily.</text>
</comment>
<keyword evidence="5" id="KW-0418">Kinase</keyword>
<dbReference type="EC" id="2.7.1.67" evidence="2"/>
<evidence type="ECO:0000256" key="3">
    <source>
        <dbReference type="ARBA" id="ARBA00022679"/>
    </source>
</evidence>
<dbReference type="InterPro" id="IPR000403">
    <property type="entry name" value="PI3/4_kinase_cat_dom"/>
</dbReference>
<feature type="region of interest" description="Disordered" evidence="7">
    <location>
        <begin position="470"/>
        <end position="497"/>
    </location>
</feature>
<evidence type="ECO:0000256" key="7">
    <source>
        <dbReference type="SAM" id="MobiDB-lite"/>
    </source>
</evidence>
<dbReference type="GO" id="GO:0005524">
    <property type="term" value="F:ATP binding"/>
    <property type="evidence" value="ECO:0007669"/>
    <property type="project" value="UniProtKB-KW"/>
</dbReference>
<dbReference type="GeneID" id="111295201"/>
<name>A0A6P5YUX1_DURZI</name>
<dbReference type="GO" id="GO:0004430">
    <property type="term" value="F:1-phosphatidylinositol 4-kinase activity"/>
    <property type="evidence" value="ECO:0007669"/>
    <property type="project" value="UniProtKB-EC"/>
</dbReference>
<keyword evidence="6" id="KW-0067">ATP-binding</keyword>